<organism evidence="1">
    <name type="scientific">Candidatus Berkiella aquae</name>
    <dbReference type="NCBI Taxonomy" id="295108"/>
    <lineage>
        <taxon>Bacteria</taxon>
        <taxon>Pseudomonadati</taxon>
        <taxon>Pseudomonadota</taxon>
        <taxon>Gammaproteobacteria</taxon>
        <taxon>Candidatus Berkiellales</taxon>
        <taxon>Candidatus Berkiellaceae</taxon>
        <taxon>Candidatus Berkiella</taxon>
    </lineage>
</organism>
<sequence>MAKKEKATEGYAPAAASKTDIEINNNAIHAFIKTVIVYLGIRSLVPTNVADWLIKNLGLKGA</sequence>
<dbReference type="STRING" id="295108.HT99x_01064"/>
<dbReference type="Proteomes" id="UP000051497">
    <property type="component" value="Unassembled WGS sequence"/>
</dbReference>
<evidence type="ECO:0000313" key="1">
    <source>
        <dbReference type="EMBL" id="KRG21870.1"/>
    </source>
</evidence>
<protein>
    <submittedName>
        <fullName evidence="1">Uncharacterized protein</fullName>
    </submittedName>
</protein>
<reference evidence="2" key="2">
    <citation type="journal article" date="2016" name="Genome Announc.">
        <title>Draft Genome Sequences of Two Novel Amoeba-Resistant Intranuclear Bacteria, 'Candidatus Berkiella cookevillensis' and 'Candidatus Berkiella aquae'.</title>
        <authorList>
            <person name="Mehari Y.T."/>
            <person name="Arivett B.A."/>
            <person name="Farone A.L."/>
            <person name="Gunderson J.H."/>
            <person name="Farone M.B."/>
        </authorList>
    </citation>
    <scope>NUCLEOTIDE SEQUENCE</scope>
    <source>
        <strain evidence="2">HT99</strain>
    </source>
</reference>
<comment type="caution">
    <text evidence="1">The sequence shown here is derived from an EMBL/GenBank/DDBJ whole genome shotgun (WGS) entry which is preliminary data.</text>
</comment>
<reference evidence="2" key="3">
    <citation type="submission" date="2021-06" db="EMBL/GenBank/DDBJ databases">
        <title>Genomic Description and Analysis of Intracellular Bacteria, Candidatus Berkiella cookevillensis and Candidatus Berkiella aquae.</title>
        <authorList>
            <person name="Kidane D.T."/>
            <person name="Mehari Y.T."/>
            <person name="Rice F.C."/>
            <person name="Arivett B.A."/>
            <person name="Farone A.L."/>
            <person name="Berk S.G."/>
            <person name="Farone M.B."/>
        </authorList>
    </citation>
    <scope>NUCLEOTIDE SEQUENCE</scope>
    <source>
        <strain evidence="2">HT99</strain>
    </source>
</reference>
<keyword evidence="3" id="KW-1185">Reference proteome</keyword>
<dbReference type="EMBL" id="LKAJ01000003">
    <property type="protein sequence ID" value="KRG21870.1"/>
    <property type="molecule type" value="Genomic_DNA"/>
</dbReference>
<dbReference type="EMBL" id="LKAJ02000001">
    <property type="protein sequence ID" value="MCS5710439.1"/>
    <property type="molecule type" value="Genomic_DNA"/>
</dbReference>
<dbReference type="AlphaFoldDB" id="A0A0Q9YY39"/>
<name>A0A0Q9YY39_9GAMM</name>
<accession>A0A0Q9YY39</accession>
<evidence type="ECO:0000313" key="3">
    <source>
        <dbReference type="Proteomes" id="UP000051497"/>
    </source>
</evidence>
<evidence type="ECO:0000313" key="2">
    <source>
        <dbReference type="EMBL" id="MCS5710439.1"/>
    </source>
</evidence>
<proteinExistence type="predicted"/>
<reference evidence="1" key="1">
    <citation type="submission" date="2015-09" db="EMBL/GenBank/DDBJ databases">
        <title>Draft Genome Sequences of Two Novel Amoeba-resistant Intranuclear Bacteria, Candidatus Berkiella cookevillensis and Candidatus Berkiella aquae.</title>
        <authorList>
            <person name="Mehari Y.T."/>
            <person name="Arivett B.A."/>
            <person name="Farone A.L."/>
            <person name="Gunderson J.H."/>
            <person name="Farone M.B."/>
        </authorList>
    </citation>
    <scope>NUCLEOTIDE SEQUENCE [LARGE SCALE GENOMIC DNA]</scope>
    <source>
        <strain evidence="1">HT99</strain>
    </source>
</reference>
<gene>
    <name evidence="2" type="ORF">HT99x_003275</name>
    <name evidence="1" type="ORF">HT99x_01064</name>
</gene>
<dbReference type="RefSeq" id="WP_075065690.1">
    <property type="nucleotide sequence ID" value="NZ_LKAJ02000001.1"/>
</dbReference>